<comment type="caution">
    <text evidence="3">The sequence shown here is derived from an EMBL/GenBank/DDBJ whole genome shotgun (WGS) entry which is preliminary data.</text>
</comment>
<dbReference type="EMBL" id="CAJNOQ010025954">
    <property type="protein sequence ID" value="CAF1541739.1"/>
    <property type="molecule type" value="Genomic_DNA"/>
</dbReference>
<dbReference type="Proteomes" id="UP000682733">
    <property type="component" value="Unassembled WGS sequence"/>
</dbReference>
<keyword evidence="6" id="KW-1185">Reference proteome</keyword>
<dbReference type="EMBL" id="CAJOBC010091589">
    <property type="protein sequence ID" value="CAF4402119.1"/>
    <property type="molecule type" value="Genomic_DNA"/>
</dbReference>
<evidence type="ECO:0000313" key="2">
    <source>
        <dbReference type="EMBL" id="CAF1436158.1"/>
    </source>
</evidence>
<dbReference type="Proteomes" id="UP000677228">
    <property type="component" value="Unassembled WGS sequence"/>
</dbReference>
<evidence type="ECO:0000313" key="4">
    <source>
        <dbReference type="EMBL" id="CAF4233239.1"/>
    </source>
</evidence>
<dbReference type="Gene3D" id="3.40.50.12780">
    <property type="entry name" value="N-terminal domain of ligase-like"/>
    <property type="match status" value="1"/>
</dbReference>
<evidence type="ECO:0000313" key="5">
    <source>
        <dbReference type="EMBL" id="CAF4402119.1"/>
    </source>
</evidence>
<dbReference type="InterPro" id="IPR042099">
    <property type="entry name" value="ANL_N_sf"/>
</dbReference>
<gene>
    <name evidence="3" type="ORF">GPM918_LOCUS38669</name>
    <name evidence="2" type="ORF">OVA965_LOCUS34250</name>
    <name evidence="5" type="ORF">SRO942_LOCUS39506</name>
    <name evidence="4" type="ORF">TMI583_LOCUS35157</name>
</gene>
<dbReference type="InterPro" id="IPR000873">
    <property type="entry name" value="AMP-dep_synth/lig_dom"/>
</dbReference>
<organism evidence="3 6">
    <name type="scientific">Didymodactylos carnosus</name>
    <dbReference type="NCBI Taxonomy" id="1234261"/>
    <lineage>
        <taxon>Eukaryota</taxon>
        <taxon>Metazoa</taxon>
        <taxon>Spiralia</taxon>
        <taxon>Gnathifera</taxon>
        <taxon>Rotifera</taxon>
        <taxon>Eurotatoria</taxon>
        <taxon>Bdelloidea</taxon>
        <taxon>Philodinida</taxon>
        <taxon>Philodinidae</taxon>
        <taxon>Didymodactylos</taxon>
    </lineage>
</organism>
<evidence type="ECO:0000259" key="1">
    <source>
        <dbReference type="Pfam" id="PF00501"/>
    </source>
</evidence>
<dbReference type="OrthoDB" id="10253869at2759"/>
<evidence type="ECO:0000313" key="3">
    <source>
        <dbReference type="EMBL" id="CAF1541739.1"/>
    </source>
</evidence>
<sequence length="201" mass="22683">MLYLLLEKSLENRPDAIAIDKFLLIAPMNSLSALDFNILPAIRHGSIICYLPTNLPGNVYIKTILPILFEQNITYIVCISSTLRNLVEEIKSFIQGEYRKSSLRYCFIGGEKAGKCLDLCPLELYRMIETNGSCAIPADNPRKFGSYKPFGGTTKFRITNDNWEDVPCNTCGEITIYSNAIMTGYLSDEKTTQQIMKNGWL</sequence>
<reference evidence="3" key="1">
    <citation type="submission" date="2021-02" db="EMBL/GenBank/DDBJ databases">
        <authorList>
            <person name="Nowell W R."/>
        </authorList>
    </citation>
    <scope>NUCLEOTIDE SEQUENCE</scope>
</reference>
<accession>A0A815W0A7</accession>
<dbReference type="Proteomes" id="UP000681722">
    <property type="component" value="Unassembled WGS sequence"/>
</dbReference>
<dbReference type="SUPFAM" id="SSF56801">
    <property type="entry name" value="Acetyl-CoA synthetase-like"/>
    <property type="match status" value="1"/>
</dbReference>
<proteinExistence type="predicted"/>
<dbReference type="EMBL" id="CAJNOK010028538">
    <property type="protein sequence ID" value="CAF1436158.1"/>
    <property type="molecule type" value="Genomic_DNA"/>
</dbReference>
<protein>
    <recommendedName>
        <fullName evidence="1">AMP-dependent synthetase/ligase domain-containing protein</fullName>
    </recommendedName>
</protein>
<dbReference type="Pfam" id="PF00501">
    <property type="entry name" value="AMP-binding"/>
    <property type="match status" value="1"/>
</dbReference>
<evidence type="ECO:0000313" key="6">
    <source>
        <dbReference type="Proteomes" id="UP000663829"/>
    </source>
</evidence>
<feature type="domain" description="AMP-dependent synthetase/ligase" evidence="1">
    <location>
        <begin position="19"/>
        <end position="186"/>
    </location>
</feature>
<dbReference type="EMBL" id="CAJOBA010050322">
    <property type="protein sequence ID" value="CAF4233239.1"/>
    <property type="molecule type" value="Genomic_DNA"/>
</dbReference>
<dbReference type="Proteomes" id="UP000663829">
    <property type="component" value="Unassembled WGS sequence"/>
</dbReference>
<dbReference type="AlphaFoldDB" id="A0A815W0A7"/>
<name>A0A815W0A7_9BILA</name>